<protein>
    <submittedName>
        <fullName evidence="2">Transcriptional regulator</fullName>
    </submittedName>
</protein>
<dbReference type="GO" id="GO:0003677">
    <property type="term" value="F:DNA binding"/>
    <property type="evidence" value="ECO:0007669"/>
    <property type="project" value="InterPro"/>
</dbReference>
<evidence type="ECO:0000313" key="2">
    <source>
        <dbReference type="EMBL" id="PIP64783.1"/>
    </source>
</evidence>
<sequence>MKKSTNLISFLEWKKEQIKDPWFKREYDKLEPEFQIAKQMIDARIKQNLTQAQLAKKAKTGQAVISRLEGMNAKPSLSLLSKIASALNTEINVVIKPV</sequence>
<dbReference type="InterPro" id="IPR010982">
    <property type="entry name" value="Lambda_DNA-bd_dom_sf"/>
</dbReference>
<dbReference type="SMART" id="SM00530">
    <property type="entry name" value="HTH_XRE"/>
    <property type="match status" value="1"/>
</dbReference>
<comment type="caution">
    <text evidence="2">The sequence shown here is derived from an EMBL/GenBank/DDBJ whole genome shotgun (WGS) entry which is preliminary data.</text>
</comment>
<gene>
    <name evidence="2" type="ORF">COW96_00640</name>
</gene>
<dbReference type="Gene3D" id="1.10.260.40">
    <property type="entry name" value="lambda repressor-like DNA-binding domains"/>
    <property type="match status" value="1"/>
</dbReference>
<reference evidence="2 3" key="1">
    <citation type="submission" date="2017-09" db="EMBL/GenBank/DDBJ databases">
        <title>Depth-based differentiation of microbial function through sediment-hosted aquifers and enrichment of novel symbionts in the deep terrestrial subsurface.</title>
        <authorList>
            <person name="Probst A.J."/>
            <person name="Ladd B."/>
            <person name="Jarett J.K."/>
            <person name="Geller-Mcgrath D.E."/>
            <person name="Sieber C.M."/>
            <person name="Emerson J.B."/>
            <person name="Anantharaman K."/>
            <person name="Thomas B.C."/>
            <person name="Malmstrom R."/>
            <person name="Stieglmeier M."/>
            <person name="Klingl A."/>
            <person name="Woyke T."/>
            <person name="Ryan C.M."/>
            <person name="Banfield J.F."/>
        </authorList>
    </citation>
    <scope>NUCLEOTIDE SEQUENCE [LARGE SCALE GENOMIC DNA]</scope>
    <source>
        <strain evidence="2">CG22_combo_CG10-13_8_21_14_all_33_16</strain>
    </source>
</reference>
<dbReference type="AlphaFoldDB" id="A0A2H0C4F2"/>
<dbReference type="InterPro" id="IPR001387">
    <property type="entry name" value="Cro/C1-type_HTH"/>
</dbReference>
<accession>A0A2H0C4F2</accession>
<organism evidence="2 3">
    <name type="scientific">Candidatus Roizmanbacteria bacterium CG22_combo_CG10-13_8_21_14_all_33_16</name>
    <dbReference type="NCBI Taxonomy" id="1974859"/>
    <lineage>
        <taxon>Bacteria</taxon>
        <taxon>Candidatus Roizmaniibacteriota</taxon>
    </lineage>
</organism>
<evidence type="ECO:0000259" key="1">
    <source>
        <dbReference type="PROSITE" id="PS50943"/>
    </source>
</evidence>
<dbReference type="SUPFAM" id="SSF47413">
    <property type="entry name" value="lambda repressor-like DNA-binding domains"/>
    <property type="match status" value="1"/>
</dbReference>
<dbReference type="CDD" id="cd00093">
    <property type="entry name" value="HTH_XRE"/>
    <property type="match status" value="1"/>
</dbReference>
<evidence type="ECO:0000313" key="3">
    <source>
        <dbReference type="Proteomes" id="UP000230802"/>
    </source>
</evidence>
<name>A0A2H0C4F2_9BACT</name>
<dbReference type="PROSITE" id="PS50943">
    <property type="entry name" value="HTH_CROC1"/>
    <property type="match status" value="1"/>
</dbReference>
<dbReference type="Pfam" id="PF01381">
    <property type="entry name" value="HTH_3"/>
    <property type="match status" value="1"/>
</dbReference>
<dbReference type="Proteomes" id="UP000230802">
    <property type="component" value="Unassembled WGS sequence"/>
</dbReference>
<feature type="domain" description="HTH cro/C1-type" evidence="1">
    <location>
        <begin position="40"/>
        <end position="94"/>
    </location>
</feature>
<proteinExistence type="predicted"/>
<dbReference type="EMBL" id="PCTD01000026">
    <property type="protein sequence ID" value="PIP64783.1"/>
    <property type="molecule type" value="Genomic_DNA"/>
</dbReference>